<keyword evidence="4 8" id="KW-0812">Transmembrane</keyword>
<dbReference type="STRING" id="5599.A0A177DHH7"/>
<feature type="domain" description="Citrate transporter-like" evidence="9">
    <location>
        <begin position="90"/>
        <end position="368"/>
    </location>
</feature>
<dbReference type="VEuPathDB" id="FungiDB:CC77DRAFT_177263"/>
<feature type="transmembrane region" description="Helical" evidence="8">
    <location>
        <begin position="237"/>
        <end position="258"/>
    </location>
</feature>
<keyword evidence="2" id="KW-0813">Transport</keyword>
<proteinExistence type="predicted"/>
<protein>
    <recommendedName>
        <fullName evidence="9">Citrate transporter-like domain-containing protein</fullName>
    </recommendedName>
</protein>
<keyword evidence="3" id="KW-1003">Cell membrane</keyword>
<evidence type="ECO:0000256" key="2">
    <source>
        <dbReference type="ARBA" id="ARBA00022448"/>
    </source>
</evidence>
<dbReference type="GO" id="GO:0005886">
    <property type="term" value="C:plasma membrane"/>
    <property type="evidence" value="ECO:0007669"/>
    <property type="project" value="UniProtKB-SubCell"/>
</dbReference>
<name>A0A177DHH7_ALTAL</name>
<dbReference type="PANTHER" id="PTHR43302">
    <property type="entry name" value="TRANSPORTER ARSB-RELATED"/>
    <property type="match status" value="1"/>
</dbReference>
<keyword evidence="11" id="KW-1185">Reference proteome</keyword>
<feature type="transmembrane region" description="Helical" evidence="8">
    <location>
        <begin position="12"/>
        <end position="31"/>
    </location>
</feature>
<dbReference type="Proteomes" id="UP000077248">
    <property type="component" value="Unassembled WGS sequence"/>
</dbReference>
<feature type="transmembrane region" description="Helical" evidence="8">
    <location>
        <begin position="117"/>
        <end position="144"/>
    </location>
</feature>
<keyword evidence="6 8" id="KW-0472">Membrane</keyword>
<dbReference type="GO" id="GO:0055085">
    <property type="term" value="P:transmembrane transport"/>
    <property type="evidence" value="ECO:0007669"/>
    <property type="project" value="InterPro"/>
</dbReference>
<feature type="transmembrane region" description="Helical" evidence="8">
    <location>
        <begin position="332"/>
        <end position="355"/>
    </location>
</feature>
<evidence type="ECO:0000313" key="10">
    <source>
        <dbReference type="EMBL" id="OAG18946.1"/>
    </source>
</evidence>
<evidence type="ECO:0000256" key="5">
    <source>
        <dbReference type="ARBA" id="ARBA00022989"/>
    </source>
</evidence>
<feature type="transmembrane region" description="Helical" evidence="8">
    <location>
        <begin position="628"/>
        <end position="658"/>
    </location>
</feature>
<dbReference type="GeneID" id="29116073"/>
<feature type="transmembrane region" description="Helical" evidence="8">
    <location>
        <begin position="582"/>
        <end position="607"/>
    </location>
</feature>
<feature type="transmembrane region" description="Helical" evidence="8">
    <location>
        <begin position="78"/>
        <end position="97"/>
    </location>
</feature>
<feature type="compositionally biased region" description="Polar residues" evidence="7">
    <location>
        <begin position="450"/>
        <end position="473"/>
    </location>
</feature>
<comment type="subcellular location">
    <subcellularLocation>
        <location evidence="1">Cell membrane</location>
        <topology evidence="1">Multi-pass membrane protein</topology>
    </subcellularLocation>
</comment>
<feature type="transmembrane region" description="Helical" evidence="8">
    <location>
        <begin position="37"/>
        <end position="57"/>
    </location>
</feature>
<feature type="transmembrane region" description="Helical" evidence="8">
    <location>
        <begin position="542"/>
        <end position="562"/>
    </location>
</feature>
<organism evidence="10 11">
    <name type="scientific">Alternaria alternata</name>
    <name type="common">Alternaria rot fungus</name>
    <name type="synonym">Torula alternata</name>
    <dbReference type="NCBI Taxonomy" id="5599"/>
    <lineage>
        <taxon>Eukaryota</taxon>
        <taxon>Fungi</taxon>
        <taxon>Dikarya</taxon>
        <taxon>Ascomycota</taxon>
        <taxon>Pezizomycotina</taxon>
        <taxon>Dothideomycetes</taxon>
        <taxon>Pleosporomycetidae</taxon>
        <taxon>Pleosporales</taxon>
        <taxon>Pleosporineae</taxon>
        <taxon>Pleosporaceae</taxon>
        <taxon>Alternaria</taxon>
        <taxon>Alternaria sect. Alternaria</taxon>
        <taxon>Alternaria alternata complex</taxon>
    </lineage>
</organism>
<gene>
    <name evidence="10" type="ORF">CC77DRAFT_177263</name>
</gene>
<dbReference type="KEGG" id="aalt:CC77DRAFT_177263"/>
<keyword evidence="5 8" id="KW-1133">Transmembrane helix</keyword>
<feature type="region of interest" description="Disordered" evidence="7">
    <location>
        <begin position="449"/>
        <end position="482"/>
    </location>
</feature>
<reference evidence="10 11" key="1">
    <citation type="submission" date="2016-05" db="EMBL/GenBank/DDBJ databases">
        <title>Comparative analysis of secretome profiles of manganese(II)-oxidizing ascomycete fungi.</title>
        <authorList>
            <consortium name="DOE Joint Genome Institute"/>
            <person name="Zeiner C.A."/>
            <person name="Purvine S.O."/>
            <person name="Zink E.M."/>
            <person name="Wu S."/>
            <person name="Pasa-Tolic L."/>
            <person name="Chaput D.L."/>
            <person name="Haridas S."/>
            <person name="Grigoriev I.V."/>
            <person name="Santelli C.M."/>
            <person name="Hansel C.M."/>
        </authorList>
    </citation>
    <scope>NUCLEOTIDE SEQUENCE [LARGE SCALE GENOMIC DNA]</scope>
    <source>
        <strain evidence="10 11">SRC1lrK2f</strain>
    </source>
</reference>
<evidence type="ECO:0000256" key="1">
    <source>
        <dbReference type="ARBA" id="ARBA00004651"/>
    </source>
</evidence>
<evidence type="ECO:0000259" key="9">
    <source>
        <dbReference type="Pfam" id="PF03600"/>
    </source>
</evidence>
<dbReference type="AlphaFoldDB" id="A0A177DHH7"/>
<evidence type="ECO:0000256" key="3">
    <source>
        <dbReference type="ARBA" id="ARBA00022475"/>
    </source>
</evidence>
<dbReference type="Pfam" id="PF03600">
    <property type="entry name" value="CitMHS"/>
    <property type="match status" value="1"/>
</dbReference>
<dbReference type="OMA" id="FCGTNIG"/>
<accession>A0A177DHH7</accession>
<dbReference type="PANTHER" id="PTHR43302:SF5">
    <property type="entry name" value="TRANSPORTER ARSB-RELATED"/>
    <property type="match status" value="1"/>
</dbReference>
<evidence type="ECO:0000256" key="4">
    <source>
        <dbReference type="ARBA" id="ARBA00022692"/>
    </source>
</evidence>
<feature type="transmembrane region" description="Helical" evidence="8">
    <location>
        <begin position="678"/>
        <end position="700"/>
    </location>
</feature>
<dbReference type="EMBL" id="KV441482">
    <property type="protein sequence ID" value="OAG18946.1"/>
    <property type="molecule type" value="Genomic_DNA"/>
</dbReference>
<dbReference type="RefSeq" id="XP_018384367.1">
    <property type="nucleotide sequence ID" value="XM_018530479.1"/>
</dbReference>
<evidence type="ECO:0000313" key="11">
    <source>
        <dbReference type="Proteomes" id="UP000077248"/>
    </source>
</evidence>
<evidence type="ECO:0000256" key="8">
    <source>
        <dbReference type="SAM" id="Phobius"/>
    </source>
</evidence>
<evidence type="ECO:0000256" key="7">
    <source>
        <dbReference type="SAM" id="MobiDB-lite"/>
    </source>
</evidence>
<feature type="transmembrane region" description="Helical" evidence="8">
    <location>
        <begin position="156"/>
        <end position="185"/>
    </location>
</feature>
<sequence length="706" mass="78822">MDDDSGAEAVKSWRSILTIIVFVLINLPILHPFSLPVYIPHLVAESLFYILSVLRILSWQREGGAAKRSKFTRYTVPVNYVTAPLATVLFLLAATVIGKHELMLGIIGDDDTGICPYDLVIVFLSLGYIANSLGAAGLVRWVVFKAVRLGKVGHRLYFYLYICFFSIGAFLGNDPIMVLFLSYFIRVASNIKHLRAWIQTQFCIANIATGILVSSNPTNLVLANAFKIRFVSFTANMVVPVFATTVLLFPFLLYIVFADESLIPMSVKVLDLPDQIKNKKPTNPNIRVVRERPTDNENFWSEEEDAERERAEREHAEREHILNPFLDKKSSILGSIIFAVTIILLLALNAVYLSQGGNTDFWVTLPAAVTMLFWDLTVGWMQRAGTRRIAQQGRDRAKSLNLDGGVSAIEDVDLAHDDHSASNIHLCSCQKNPSQGTWLSWSVDARRVAQASNRTSTEEPPSGNTTNKSLGTTQQQQQQIPMTGVQRALTNLGIAETSHPTSELRHRDDHVTLFKLLENRYVWCQETFPTTTVCLRQLPYDLVPFAFCMFILVEALISKGWVRVFAHWWDLWATKSGSVGCIAGMGFLGVVLSNFAGTNIGACLLLSRVIQAWQETHDKSGIPISERMFWGSVYSLSLGVNYGAFGISMSASLTGIMWRSVLMKENTRVGPLEFWRVNIPIIAFSMVVACTVLVGETYIIRDNSPH</sequence>
<dbReference type="InterPro" id="IPR004680">
    <property type="entry name" value="Cit_transptr-like_dom"/>
</dbReference>
<evidence type="ECO:0000256" key="6">
    <source>
        <dbReference type="ARBA" id="ARBA00023136"/>
    </source>
</evidence>